<evidence type="ECO:0000313" key="2">
    <source>
        <dbReference type="Proteomes" id="UP000198964"/>
    </source>
</evidence>
<keyword evidence="2" id="KW-1185">Reference proteome</keyword>
<gene>
    <name evidence="1" type="ORF">SAMN05216283_101890</name>
</gene>
<protein>
    <submittedName>
        <fullName evidence="1">Uncharacterized protein</fullName>
    </submittedName>
</protein>
<dbReference type="Proteomes" id="UP000198964">
    <property type="component" value="Unassembled WGS sequence"/>
</dbReference>
<reference evidence="1 2" key="1">
    <citation type="submission" date="2016-10" db="EMBL/GenBank/DDBJ databases">
        <authorList>
            <person name="de Groot N.N."/>
        </authorList>
    </citation>
    <scope>NUCLEOTIDE SEQUENCE [LARGE SCALE GENOMIC DNA]</scope>
    <source>
        <strain evidence="1 2">CGMCC 1.9156</strain>
    </source>
</reference>
<proteinExistence type="predicted"/>
<accession>A0A1I2D0C5</accession>
<name>A0A1I2D0C5_9BACT</name>
<evidence type="ECO:0000313" key="1">
    <source>
        <dbReference type="EMBL" id="SFE73971.1"/>
    </source>
</evidence>
<dbReference type="RefSeq" id="WP_170846858.1">
    <property type="nucleotide sequence ID" value="NZ_FONW01000001.1"/>
</dbReference>
<dbReference type="EMBL" id="FONW01000001">
    <property type="protein sequence ID" value="SFE73971.1"/>
    <property type="molecule type" value="Genomic_DNA"/>
</dbReference>
<organism evidence="1 2">
    <name type="scientific">Sunxiuqinia elliptica</name>
    <dbReference type="NCBI Taxonomy" id="655355"/>
    <lineage>
        <taxon>Bacteria</taxon>
        <taxon>Pseudomonadati</taxon>
        <taxon>Bacteroidota</taxon>
        <taxon>Bacteroidia</taxon>
        <taxon>Marinilabiliales</taxon>
        <taxon>Prolixibacteraceae</taxon>
        <taxon>Sunxiuqinia</taxon>
    </lineage>
</organism>
<dbReference type="AlphaFoldDB" id="A0A1I2D0C5"/>
<sequence>MVKQKWTEYDLLHILVGTAYSMVFDGFKSFADGQLMNMMVEKEEVNIPCCFVE</sequence>